<dbReference type="InterPro" id="IPR029062">
    <property type="entry name" value="Class_I_gatase-like"/>
</dbReference>
<dbReference type="AlphaFoldDB" id="A0A6J6EPI4"/>
<dbReference type="CDD" id="cd01741">
    <property type="entry name" value="GATase1_1"/>
    <property type="match status" value="1"/>
</dbReference>
<protein>
    <submittedName>
        <fullName evidence="2">Unannotated protein</fullName>
    </submittedName>
</protein>
<evidence type="ECO:0000259" key="1">
    <source>
        <dbReference type="Pfam" id="PF00117"/>
    </source>
</evidence>
<dbReference type="Gene3D" id="3.40.50.880">
    <property type="match status" value="1"/>
</dbReference>
<dbReference type="PRINTS" id="PR00097">
    <property type="entry name" value="ANTSNTHASEII"/>
</dbReference>
<sequence>MGKPPVVLVVQNELDAPIGYLEEWLFERGVAIEVIYPFKGDAVPTEPGDFAGVIVLGGSRGVHDEDQWPWLKQEKELLRNVIKSQTPTLGVCLGGQLLADANGGKVGRTDKPEIGVGFVEFLPEAKDDCILSSVVDSPVAIPVPQYHQDAILELPQNAKLLVTSDDCTVQAFVLGKSAWGLQFHPETDWNIMSDWLVSEDEVRKTLGITDDSVKNQFDELGEGMKNTWRALGLAFAETVTDFAGKRTK</sequence>
<reference evidence="2" key="1">
    <citation type="submission" date="2020-05" db="EMBL/GenBank/DDBJ databases">
        <authorList>
            <person name="Chiriac C."/>
            <person name="Salcher M."/>
            <person name="Ghai R."/>
            <person name="Kavagutti S V."/>
        </authorList>
    </citation>
    <scope>NUCLEOTIDE SEQUENCE</scope>
</reference>
<dbReference type="InterPro" id="IPR017926">
    <property type="entry name" value="GATASE"/>
</dbReference>
<dbReference type="GO" id="GO:0005829">
    <property type="term" value="C:cytosol"/>
    <property type="evidence" value="ECO:0007669"/>
    <property type="project" value="TreeGrafter"/>
</dbReference>
<dbReference type="EMBL" id="CAEZTU010000024">
    <property type="protein sequence ID" value="CAB4577927.1"/>
    <property type="molecule type" value="Genomic_DNA"/>
</dbReference>
<dbReference type="SUPFAM" id="SSF52317">
    <property type="entry name" value="Class I glutamine amidotransferase-like"/>
    <property type="match status" value="1"/>
</dbReference>
<feature type="domain" description="Glutamine amidotransferase" evidence="1">
    <location>
        <begin position="26"/>
        <end position="187"/>
    </location>
</feature>
<dbReference type="Pfam" id="PF00117">
    <property type="entry name" value="GATase"/>
    <property type="match status" value="1"/>
</dbReference>
<name>A0A6J6EPI4_9ZZZZ</name>
<dbReference type="PANTHER" id="PTHR42695">
    <property type="entry name" value="GLUTAMINE AMIDOTRANSFERASE YLR126C-RELATED"/>
    <property type="match status" value="1"/>
</dbReference>
<proteinExistence type="predicted"/>
<organism evidence="2">
    <name type="scientific">freshwater metagenome</name>
    <dbReference type="NCBI Taxonomy" id="449393"/>
    <lineage>
        <taxon>unclassified sequences</taxon>
        <taxon>metagenomes</taxon>
        <taxon>ecological metagenomes</taxon>
    </lineage>
</organism>
<dbReference type="PROSITE" id="PS51273">
    <property type="entry name" value="GATASE_TYPE_1"/>
    <property type="match status" value="1"/>
</dbReference>
<evidence type="ECO:0000313" key="2">
    <source>
        <dbReference type="EMBL" id="CAB4577927.1"/>
    </source>
</evidence>
<dbReference type="PANTHER" id="PTHR42695:SF5">
    <property type="entry name" value="GLUTAMINE AMIDOTRANSFERASE YLR126C-RELATED"/>
    <property type="match status" value="1"/>
</dbReference>
<gene>
    <name evidence="2" type="ORF">UFOPK1740_00687</name>
</gene>
<accession>A0A6J6EPI4</accession>
<dbReference type="InterPro" id="IPR044992">
    <property type="entry name" value="ChyE-like"/>
</dbReference>